<feature type="compositionally biased region" description="Basic and acidic residues" evidence="1">
    <location>
        <begin position="234"/>
        <end position="245"/>
    </location>
</feature>
<organism evidence="2 3">
    <name type="scientific">Thalassiosira oceanica</name>
    <name type="common">Marine diatom</name>
    <dbReference type="NCBI Taxonomy" id="159749"/>
    <lineage>
        <taxon>Eukaryota</taxon>
        <taxon>Sar</taxon>
        <taxon>Stramenopiles</taxon>
        <taxon>Ochrophyta</taxon>
        <taxon>Bacillariophyta</taxon>
        <taxon>Coscinodiscophyceae</taxon>
        <taxon>Thalassiosirophycidae</taxon>
        <taxon>Thalassiosirales</taxon>
        <taxon>Thalassiosiraceae</taxon>
        <taxon>Thalassiosira</taxon>
    </lineage>
</organism>
<proteinExistence type="predicted"/>
<feature type="compositionally biased region" description="Low complexity" evidence="1">
    <location>
        <begin position="212"/>
        <end position="228"/>
    </location>
</feature>
<evidence type="ECO:0000313" key="3">
    <source>
        <dbReference type="Proteomes" id="UP000266841"/>
    </source>
</evidence>
<feature type="compositionally biased region" description="Basic and acidic residues" evidence="1">
    <location>
        <begin position="23"/>
        <end position="44"/>
    </location>
</feature>
<keyword evidence="3" id="KW-1185">Reference proteome</keyword>
<dbReference type="OrthoDB" id="5954868at2759"/>
<evidence type="ECO:0000256" key="1">
    <source>
        <dbReference type="SAM" id="MobiDB-lite"/>
    </source>
</evidence>
<name>K0TB15_THAOC</name>
<comment type="caution">
    <text evidence="2">The sequence shown here is derived from an EMBL/GenBank/DDBJ whole genome shotgun (WGS) entry which is preliminary data.</text>
</comment>
<feature type="compositionally biased region" description="Gly residues" evidence="1">
    <location>
        <begin position="69"/>
        <end position="78"/>
    </location>
</feature>
<sequence>MRTADSSWLDEGSGMKGSSASHSRPEKENINMDNLRPEALEGRSGRPARVSLEKTSRQEQAARANRKGGQAGLAGGVRGPRDGVRNFGARDPVQGALCVGGRQRQRRGGRDRCRTAAGQTRAASQKEAAHAGSGGRGGEDDAGRGPPPPPGVPRRPRGRQGPVHRADQHVAARRAAPPQLEPPRVVRRRKGGTGRLVRLGERPAGVRDQTPQRQGQGRAARGQLSQRAVQGPRRPADPRHTEPGRRRPPPVRGARRGVPEVDAPPRPDGGLRRQDRRGRRRGGRRADVRRYDAELDVEVRVHEHHREIERVRHDAPEGGVPAQGLPRPVHHGPPEGDVQVRGGESGVRGRGHVCEDVVLFSARFAAAECFLVSSLTGGKVPLLADYWAVKSMVKLYSDAKISGGKNHKAIRDGCVDRFAGLLGLKEDGPRPLHPGRLLHAGDAFFQYGAQPEPWETIEEAEVDSPRMRERLRAMQEVRGLSQEERIKWLTAQKYMAMMEAKKAGMIEKTAEWKKRWQNE</sequence>
<gene>
    <name evidence="2" type="ORF">THAOC_04031</name>
</gene>
<feature type="compositionally biased region" description="Basic residues" evidence="1">
    <location>
        <begin position="274"/>
        <end position="283"/>
    </location>
</feature>
<evidence type="ECO:0000313" key="2">
    <source>
        <dbReference type="EMBL" id="EJK74299.1"/>
    </source>
</evidence>
<dbReference type="Proteomes" id="UP000266841">
    <property type="component" value="Unassembled WGS sequence"/>
</dbReference>
<dbReference type="EMBL" id="AGNL01003808">
    <property type="protein sequence ID" value="EJK74299.1"/>
    <property type="molecule type" value="Genomic_DNA"/>
</dbReference>
<accession>K0TB15</accession>
<feature type="region of interest" description="Disordered" evidence="1">
    <location>
        <begin position="1"/>
        <end position="287"/>
    </location>
</feature>
<dbReference type="eggNOG" id="KOG1022">
    <property type="taxonomic scope" value="Eukaryota"/>
</dbReference>
<feature type="compositionally biased region" description="Basic and acidic residues" evidence="1">
    <location>
        <begin position="257"/>
        <end position="273"/>
    </location>
</feature>
<protein>
    <submittedName>
        <fullName evidence="2">Uncharacterized protein</fullName>
    </submittedName>
</protein>
<reference evidence="2 3" key="1">
    <citation type="journal article" date="2012" name="Genome Biol.">
        <title>Genome and low-iron response of an oceanic diatom adapted to chronic iron limitation.</title>
        <authorList>
            <person name="Lommer M."/>
            <person name="Specht M."/>
            <person name="Roy A.S."/>
            <person name="Kraemer L."/>
            <person name="Andreson R."/>
            <person name="Gutowska M.A."/>
            <person name="Wolf J."/>
            <person name="Bergner S.V."/>
            <person name="Schilhabel M.B."/>
            <person name="Klostermeier U.C."/>
            <person name="Beiko R.G."/>
            <person name="Rosenstiel P."/>
            <person name="Hippler M."/>
            <person name="Laroche J."/>
        </authorList>
    </citation>
    <scope>NUCLEOTIDE SEQUENCE [LARGE SCALE GENOMIC DNA]</scope>
    <source>
        <strain evidence="2 3">CCMP1005</strain>
    </source>
</reference>
<dbReference type="AlphaFoldDB" id="K0TB15"/>
<feature type="compositionally biased region" description="Basic residues" evidence="1">
    <location>
        <begin position="246"/>
        <end position="255"/>
    </location>
</feature>